<evidence type="ECO:0000313" key="2">
    <source>
        <dbReference type="EMBL" id="MFF5199005.1"/>
    </source>
</evidence>
<reference evidence="2 3" key="1">
    <citation type="submission" date="2024-10" db="EMBL/GenBank/DDBJ databases">
        <title>The Natural Products Discovery Center: Release of the First 8490 Sequenced Strains for Exploring Actinobacteria Biosynthetic Diversity.</title>
        <authorList>
            <person name="Kalkreuter E."/>
            <person name="Kautsar S.A."/>
            <person name="Yang D."/>
            <person name="Bader C.D."/>
            <person name="Teijaro C.N."/>
            <person name="Fluegel L."/>
            <person name="Davis C.M."/>
            <person name="Simpson J.R."/>
            <person name="Lauterbach L."/>
            <person name="Steele A.D."/>
            <person name="Gui C."/>
            <person name="Meng S."/>
            <person name="Li G."/>
            <person name="Viehrig K."/>
            <person name="Ye F."/>
            <person name="Su P."/>
            <person name="Kiefer A.F."/>
            <person name="Nichols A."/>
            <person name="Cepeda A.J."/>
            <person name="Yan W."/>
            <person name="Fan B."/>
            <person name="Jiang Y."/>
            <person name="Adhikari A."/>
            <person name="Zheng C.-J."/>
            <person name="Schuster L."/>
            <person name="Cowan T.M."/>
            <person name="Smanski M.J."/>
            <person name="Chevrette M.G."/>
            <person name="De Carvalho L.P.S."/>
            <person name="Shen B."/>
        </authorList>
    </citation>
    <scope>NUCLEOTIDE SEQUENCE [LARGE SCALE GENOMIC DNA]</scope>
    <source>
        <strain evidence="2 3">NPDC000140</strain>
    </source>
</reference>
<proteinExistence type="predicted"/>
<dbReference type="Proteomes" id="UP001602287">
    <property type="component" value="Unassembled WGS sequence"/>
</dbReference>
<keyword evidence="1" id="KW-0732">Signal</keyword>
<feature type="signal peptide" evidence="1">
    <location>
        <begin position="1"/>
        <end position="20"/>
    </location>
</feature>
<sequence>MLLSVSLGAVVPLIATPDQAAAAPADCATLVREDVRAAALLAAECDESVEVLGERSETTQVFVDASGVGRLESAVVPQRVHRKDGTWADIDLALRPVSGGLAPVASTADMTFSGGGTGALVTWREGAATFELSWPGSLPVPRVSGATAIYDDVCRG</sequence>
<evidence type="ECO:0000256" key="1">
    <source>
        <dbReference type="SAM" id="SignalP"/>
    </source>
</evidence>
<comment type="caution">
    <text evidence="2">The sequence shown here is derived from an EMBL/GenBank/DDBJ whole genome shotgun (WGS) entry which is preliminary data.</text>
</comment>
<dbReference type="RefSeq" id="WP_387218252.1">
    <property type="nucleotide sequence ID" value="NZ_JBIAZM010000002.1"/>
</dbReference>
<keyword evidence="3" id="KW-1185">Reference proteome</keyword>
<gene>
    <name evidence="2" type="ORF">ACFY3B_05290</name>
</gene>
<feature type="chain" id="PRO_5047031350" evidence="1">
    <location>
        <begin position="21"/>
        <end position="156"/>
    </location>
</feature>
<evidence type="ECO:0000313" key="3">
    <source>
        <dbReference type="Proteomes" id="UP001602287"/>
    </source>
</evidence>
<accession>A0ABW6VN77</accession>
<name>A0ABW6VN77_9ACTN</name>
<protein>
    <submittedName>
        <fullName evidence="2">Uncharacterized protein</fullName>
    </submittedName>
</protein>
<dbReference type="EMBL" id="JBIAZM010000002">
    <property type="protein sequence ID" value="MFF5199005.1"/>
    <property type="molecule type" value="Genomic_DNA"/>
</dbReference>
<organism evidence="2 3">
    <name type="scientific">Micromonospora parva</name>
    <dbReference type="NCBI Taxonomy" id="1464048"/>
    <lineage>
        <taxon>Bacteria</taxon>
        <taxon>Bacillati</taxon>
        <taxon>Actinomycetota</taxon>
        <taxon>Actinomycetes</taxon>
        <taxon>Micromonosporales</taxon>
        <taxon>Micromonosporaceae</taxon>
        <taxon>Micromonospora</taxon>
    </lineage>
</organism>